<feature type="region of interest" description="Disordered" evidence="1">
    <location>
        <begin position="41"/>
        <end position="62"/>
    </location>
</feature>
<name>A0A9W8HYM6_9FUNG</name>
<gene>
    <name evidence="2" type="ORF">H4R20_001929</name>
</gene>
<dbReference type="EMBL" id="JANBUO010000251">
    <property type="protein sequence ID" value="KAJ2805852.1"/>
    <property type="molecule type" value="Genomic_DNA"/>
</dbReference>
<feature type="compositionally biased region" description="Low complexity" evidence="1">
    <location>
        <begin position="245"/>
        <end position="255"/>
    </location>
</feature>
<feature type="region of interest" description="Disordered" evidence="1">
    <location>
        <begin position="152"/>
        <end position="277"/>
    </location>
</feature>
<feature type="compositionally biased region" description="Polar residues" evidence="1">
    <location>
        <begin position="305"/>
        <end position="316"/>
    </location>
</feature>
<feature type="compositionally biased region" description="Low complexity" evidence="1">
    <location>
        <begin position="174"/>
        <end position="184"/>
    </location>
</feature>
<evidence type="ECO:0000256" key="1">
    <source>
        <dbReference type="SAM" id="MobiDB-lite"/>
    </source>
</evidence>
<feature type="compositionally biased region" description="Acidic residues" evidence="1">
    <location>
        <begin position="233"/>
        <end position="244"/>
    </location>
</feature>
<feature type="region of interest" description="Disordered" evidence="1">
    <location>
        <begin position="1"/>
        <end position="24"/>
    </location>
</feature>
<accession>A0A9W8HYM6</accession>
<evidence type="ECO:0008006" key="4">
    <source>
        <dbReference type="Google" id="ProtNLM"/>
    </source>
</evidence>
<feature type="compositionally biased region" description="Acidic residues" evidence="1">
    <location>
        <begin position="188"/>
        <end position="202"/>
    </location>
</feature>
<evidence type="ECO:0000313" key="2">
    <source>
        <dbReference type="EMBL" id="KAJ2805852.1"/>
    </source>
</evidence>
<dbReference type="OrthoDB" id="125903at2759"/>
<dbReference type="Proteomes" id="UP001140094">
    <property type="component" value="Unassembled WGS sequence"/>
</dbReference>
<sequence length="353" mass="38083">MRVRFPSGASKNADDKQPILLEATARNEETTCTYEGDYVRISRRNSDGTRDANDGTAEDSDEEVECVLVYDAEIEAFTIHRVESRVTVTSGGLSSVVPGSAGTNAGALMLPTKRHNSARHNSGKVSSHSSSRRESKVMDDELEDALAKELDDMLSDDSDGGGNGKMSRKNSVRQQQQQQQQQGQLMDEMVESPSEDEFEEVDSSQVLSARRNTDQTSIGMDFESLSDHHSGAEDNEMIFEEVDPSVDPGVVSDSSLHNSRASGSPVEDDSDQFEDVSASRIVGLAGKDAAEKDAADNDALFGGSFSASPLSYTDQAQGLPGQGQRSHSGDHGSDSQDEFEDLDLDLVRSLESS</sequence>
<reference evidence="2" key="1">
    <citation type="submission" date="2022-07" db="EMBL/GenBank/DDBJ databases">
        <title>Phylogenomic reconstructions and comparative analyses of Kickxellomycotina fungi.</title>
        <authorList>
            <person name="Reynolds N.K."/>
            <person name="Stajich J.E."/>
            <person name="Barry K."/>
            <person name="Grigoriev I.V."/>
            <person name="Crous P."/>
            <person name="Smith M.E."/>
        </authorList>
    </citation>
    <scope>NUCLEOTIDE SEQUENCE</scope>
    <source>
        <strain evidence="2">NRRL 1565</strain>
    </source>
</reference>
<feature type="compositionally biased region" description="Acidic residues" evidence="1">
    <location>
        <begin position="335"/>
        <end position="344"/>
    </location>
</feature>
<feature type="region of interest" description="Disordered" evidence="1">
    <location>
        <begin position="299"/>
        <end position="353"/>
    </location>
</feature>
<feature type="compositionally biased region" description="Basic and acidic residues" evidence="1">
    <location>
        <begin position="41"/>
        <end position="53"/>
    </location>
</feature>
<proteinExistence type="predicted"/>
<organism evidence="2 3">
    <name type="scientific">Coemansia guatemalensis</name>
    <dbReference type="NCBI Taxonomy" id="2761395"/>
    <lineage>
        <taxon>Eukaryota</taxon>
        <taxon>Fungi</taxon>
        <taxon>Fungi incertae sedis</taxon>
        <taxon>Zoopagomycota</taxon>
        <taxon>Kickxellomycotina</taxon>
        <taxon>Kickxellomycetes</taxon>
        <taxon>Kickxellales</taxon>
        <taxon>Kickxellaceae</taxon>
        <taxon>Coemansia</taxon>
    </lineage>
</organism>
<evidence type="ECO:0000313" key="3">
    <source>
        <dbReference type="Proteomes" id="UP001140094"/>
    </source>
</evidence>
<protein>
    <recommendedName>
        <fullName evidence="4">Transcription elongation factor Eaf N-terminal domain-containing protein</fullName>
    </recommendedName>
</protein>
<dbReference type="AlphaFoldDB" id="A0A9W8HYM6"/>
<keyword evidence="3" id="KW-1185">Reference proteome</keyword>
<feature type="region of interest" description="Disordered" evidence="1">
    <location>
        <begin position="88"/>
        <end position="107"/>
    </location>
</feature>
<feature type="region of interest" description="Disordered" evidence="1">
    <location>
        <begin position="114"/>
        <end position="139"/>
    </location>
</feature>
<feature type="compositionally biased region" description="Low complexity" evidence="1">
    <location>
        <begin position="88"/>
        <end position="102"/>
    </location>
</feature>
<comment type="caution">
    <text evidence="2">The sequence shown here is derived from an EMBL/GenBank/DDBJ whole genome shotgun (WGS) entry which is preliminary data.</text>
</comment>